<dbReference type="Proteomes" id="UP000030762">
    <property type="component" value="Unassembled WGS sequence"/>
</dbReference>
<dbReference type="OrthoDB" id="166049at2759"/>
<keyword evidence="1" id="KW-1133">Transmembrane helix</keyword>
<protein>
    <submittedName>
        <fullName evidence="2">Uncharacterized protein</fullName>
    </submittedName>
</protein>
<dbReference type="EMBL" id="JH767167">
    <property type="protein sequence ID" value="EQC31814.1"/>
    <property type="molecule type" value="Genomic_DNA"/>
</dbReference>
<dbReference type="AlphaFoldDB" id="T0Q1U1"/>
<dbReference type="VEuPathDB" id="FungiDB:SDRG_10603"/>
<feature type="transmembrane region" description="Helical" evidence="1">
    <location>
        <begin position="159"/>
        <end position="183"/>
    </location>
</feature>
<organism evidence="2 3">
    <name type="scientific">Saprolegnia diclina (strain VS20)</name>
    <dbReference type="NCBI Taxonomy" id="1156394"/>
    <lineage>
        <taxon>Eukaryota</taxon>
        <taxon>Sar</taxon>
        <taxon>Stramenopiles</taxon>
        <taxon>Oomycota</taxon>
        <taxon>Saprolegniomycetes</taxon>
        <taxon>Saprolegniales</taxon>
        <taxon>Saprolegniaceae</taxon>
        <taxon>Saprolegnia</taxon>
    </lineage>
</organism>
<sequence length="206" mass="22775">MTSDAEIGQEIVDTTHVIVEDNIQVTKLARDFRLSKFGELTNFTVDFANLSFLQAANALETYAQQRDAWIEPYMLYEKPYWAIYSAGAKNLVDGDGRCTSGVPLSLCQNDSWLQTQYQVIQITCGCELAGLAVSMCDNMTTYLNAGQASAEATFTNKALLYYGGIFAGVSVGVLLVAGCGCYYGRKWHRNRRKQAVSPTTKTVEKE</sequence>
<dbReference type="InParanoid" id="T0Q1U1"/>
<reference evidence="2 3" key="1">
    <citation type="submission" date="2012-04" db="EMBL/GenBank/DDBJ databases">
        <title>The Genome Sequence of Saprolegnia declina VS20.</title>
        <authorList>
            <consortium name="The Broad Institute Genome Sequencing Platform"/>
            <person name="Russ C."/>
            <person name="Nusbaum C."/>
            <person name="Tyler B."/>
            <person name="van West P."/>
            <person name="Dieguez-Uribeondo J."/>
            <person name="de Bruijn I."/>
            <person name="Tripathy S."/>
            <person name="Jiang R."/>
            <person name="Young S.K."/>
            <person name="Zeng Q."/>
            <person name="Gargeya S."/>
            <person name="Fitzgerald M."/>
            <person name="Haas B."/>
            <person name="Abouelleil A."/>
            <person name="Alvarado L."/>
            <person name="Arachchi H.M."/>
            <person name="Berlin A."/>
            <person name="Chapman S.B."/>
            <person name="Goldberg J."/>
            <person name="Griggs A."/>
            <person name="Gujja S."/>
            <person name="Hansen M."/>
            <person name="Howarth C."/>
            <person name="Imamovic A."/>
            <person name="Larimer J."/>
            <person name="McCowen C."/>
            <person name="Montmayeur A."/>
            <person name="Murphy C."/>
            <person name="Neiman D."/>
            <person name="Pearson M."/>
            <person name="Priest M."/>
            <person name="Roberts A."/>
            <person name="Saif S."/>
            <person name="Shea T."/>
            <person name="Sisk P."/>
            <person name="Sykes S."/>
            <person name="Wortman J."/>
            <person name="Nusbaum C."/>
            <person name="Birren B."/>
        </authorList>
    </citation>
    <scope>NUCLEOTIDE SEQUENCE [LARGE SCALE GENOMIC DNA]</scope>
    <source>
        <strain evidence="2 3">VS20</strain>
    </source>
</reference>
<evidence type="ECO:0000256" key="1">
    <source>
        <dbReference type="SAM" id="Phobius"/>
    </source>
</evidence>
<keyword evidence="1" id="KW-0812">Transmembrane</keyword>
<keyword evidence="1" id="KW-0472">Membrane</keyword>
<dbReference type="STRING" id="1156394.T0Q1U1"/>
<name>T0Q1U1_SAPDV</name>
<dbReference type="GeneID" id="19951330"/>
<accession>T0Q1U1</accession>
<evidence type="ECO:0000313" key="3">
    <source>
        <dbReference type="Proteomes" id="UP000030762"/>
    </source>
</evidence>
<dbReference type="RefSeq" id="XP_008614821.1">
    <property type="nucleotide sequence ID" value="XM_008616599.1"/>
</dbReference>
<gene>
    <name evidence="2" type="ORF">SDRG_10603</name>
</gene>
<proteinExistence type="predicted"/>
<keyword evidence="3" id="KW-1185">Reference proteome</keyword>
<evidence type="ECO:0000313" key="2">
    <source>
        <dbReference type="EMBL" id="EQC31814.1"/>
    </source>
</evidence>